<dbReference type="AlphaFoldDB" id="A0A380AFL5"/>
<gene>
    <name evidence="1" type="primary">yehL_2</name>
    <name evidence="1" type="ORF">NCTC9783_02691</name>
</gene>
<accession>A0A380AFL5</accession>
<evidence type="ECO:0000313" key="2">
    <source>
        <dbReference type="Proteomes" id="UP000254880"/>
    </source>
</evidence>
<proteinExistence type="predicted"/>
<sequence>MSPQNNHLQRPPAAVLYADELAKLKQNDNAPCPPGWQLSLPAARAFILGDSAQNISRKVVISPWICPYISRHLLSLNPLQARCRRYSRGER</sequence>
<evidence type="ECO:0000313" key="1">
    <source>
        <dbReference type="EMBL" id="SUI79498.1"/>
    </source>
</evidence>
<reference evidence="1 2" key="1">
    <citation type="submission" date="2018-06" db="EMBL/GenBank/DDBJ databases">
        <authorList>
            <consortium name="Pathogen Informatics"/>
            <person name="Doyle S."/>
        </authorList>
    </citation>
    <scope>NUCLEOTIDE SEQUENCE [LARGE SCALE GENOMIC DNA]</scope>
    <source>
        <strain evidence="1 2">NCTC9783</strain>
    </source>
</reference>
<name>A0A380AFL5_SHIFL</name>
<organism evidence="1 2">
    <name type="scientific">Shigella flexneri</name>
    <dbReference type="NCBI Taxonomy" id="623"/>
    <lineage>
        <taxon>Bacteria</taxon>
        <taxon>Pseudomonadati</taxon>
        <taxon>Pseudomonadota</taxon>
        <taxon>Gammaproteobacteria</taxon>
        <taxon>Enterobacterales</taxon>
        <taxon>Enterobacteriaceae</taxon>
        <taxon>Shigella</taxon>
    </lineage>
</organism>
<dbReference type="Proteomes" id="UP000254880">
    <property type="component" value="Unassembled WGS sequence"/>
</dbReference>
<dbReference type="EMBL" id="UGYT01000001">
    <property type="protein sequence ID" value="SUI79498.1"/>
    <property type="molecule type" value="Genomic_DNA"/>
</dbReference>
<protein>
    <submittedName>
        <fullName evidence="1">AAA ATPase</fullName>
    </submittedName>
</protein>